<keyword evidence="3" id="KW-1185">Reference proteome</keyword>
<evidence type="ECO:0000313" key="3">
    <source>
        <dbReference type="Proteomes" id="UP000766336"/>
    </source>
</evidence>
<organism evidence="2 3">
    <name type="scientific">Roseococcus pinisoli</name>
    <dbReference type="NCBI Taxonomy" id="2835040"/>
    <lineage>
        <taxon>Bacteria</taxon>
        <taxon>Pseudomonadati</taxon>
        <taxon>Pseudomonadota</taxon>
        <taxon>Alphaproteobacteria</taxon>
        <taxon>Acetobacterales</taxon>
        <taxon>Roseomonadaceae</taxon>
        <taxon>Roseococcus</taxon>
    </lineage>
</organism>
<proteinExistence type="predicted"/>
<protein>
    <submittedName>
        <fullName evidence="2">Uncharacterized protein</fullName>
    </submittedName>
</protein>
<feature type="region of interest" description="Disordered" evidence="1">
    <location>
        <begin position="210"/>
        <end position="244"/>
    </location>
</feature>
<feature type="compositionally biased region" description="Pro residues" evidence="1">
    <location>
        <begin position="210"/>
        <end position="224"/>
    </location>
</feature>
<gene>
    <name evidence="2" type="ORF">KHU32_09705</name>
</gene>
<accession>A0ABS5QBZ0</accession>
<feature type="region of interest" description="Disordered" evidence="1">
    <location>
        <begin position="288"/>
        <end position="347"/>
    </location>
</feature>
<feature type="compositionally biased region" description="Low complexity" evidence="1">
    <location>
        <begin position="96"/>
        <end position="110"/>
    </location>
</feature>
<evidence type="ECO:0000313" key="2">
    <source>
        <dbReference type="EMBL" id="MBS7811212.1"/>
    </source>
</evidence>
<feature type="compositionally biased region" description="Basic and acidic residues" evidence="1">
    <location>
        <begin position="288"/>
        <end position="304"/>
    </location>
</feature>
<dbReference type="Proteomes" id="UP000766336">
    <property type="component" value="Unassembled WGS sequence"/>
</dbReference>
<evidence type="ECO:0000256" key="1">
    <source>
        <dbReference type="SAM" id="MobiDB-lite"/>
    </source>
</evidence>
<feature type="region of interest" description="Disordered" evidence="1">
    <location>
        <begin position="560"/>
        <end position="608"/>
    </location>
</feature>
<name>A0ABS5QBZ0_9PROT</name>
<sequence length="608" mass="63712">MSGTQAESQLFLTDPQAAAVLRRRRLADELLRGAQQQPIRSHTQGLAALLQQGLATWDQVRADREMQEIGTRNREGAADFNRGLIGLTSEPTAPIASAPQMPAPAVASAAPPEPAPPEAAPPPGPAIPYANNQPPTGAPPPTMYGRNASLVAGRDALTDAPPETLAAASVARLPPGQPAFNPARPGANSELPGWDAGVAPPTGRVMPLAAPPGPVAPPGPPPATPLAASLGAQPQPQTPMASRLTAPTVPSPERLMAAYAAASASTNPLIRAQAPQLLQMAQFGALREERSTDNTRADTQRRLQAENQAAERAFRERSLQLQAQGLSQQEAHQRAMLEAQQRGPVPQGQRYVNGRLEDIPGAQPRVGLTPVMGTDANGNVVPLLPNDRGQLVQPALPEGVSVTPRTREINTGTEMLTVDQGGQIVARRPINIRGREGEERIGQAQGEAAARAPQVVTSANRMLADIDAIASHPALRNTTGVLAFTGSLPGTPMADFANRVAQLQGQTFLEAFNSLRGGGQITEAEGRKATDAIGRLGRNVSPSAFRQAMQDLRDVVEAGRRRAEEAGRRAGTIPADNGGMPVGQTGQVAEPPRAGGRLRFNPETGAIE</sequence>
<dbReference type="EMBL" id="JAHCDA010000002">
    <property type="protein sequence ID" value="MBS7811212.1"/>
    <property type="molecule type" value="Genomic_DNA"/>
</dbReference>
<feature type="compositionally biased region" description="Low complexity" evidence="1">
    <location>
        <begin position="319"/>
        <end position="329"/>
    </location>
</feature>
<feature type="region of interest" description="Disordered" evidence="1">
    <location>
        <begin position="89"/>
        <end position="147"/>
    </location>
</feature>
<feature type="compositionally biased region" description="Pro residues" evidence="1">
    <location>
        <begin position="111"/>
        <end position="126"/>
    </location>
</feature>
<dbReference type="RefSeq" id="WP_213669901.1">
    <property type="nucleotide sequence ID" value="NZ_JAHCDA010000002.1"/>
</dbReference>
<comment type="caution">
    <text evidence="2">The sequence shown here is derived from an EMBL/GenBank/DDBJ whole genome shotgun (WGS) entry which is preliminary data.</text>
</comment>
<reference evidence="2 3" key="1">
    <citation type="submission" date="2021-05" db="EMBL/GenBank/DDBJ databases">
        <title>Roseococcus sp. XZZS9, whole genome shotgun sequencing project.</title>
        <authorList>
            <person name="Zhao G."/>
            <person name="Shen L."/>
        </authorList>
    </citation>
    <scope>NUCLEOTIDE SEQUENCE [LARGE SCALE GENOMIC DNA]</scope>
    <source>
        <strain evidence="2 3">XZZS9</strain>
    </source>
</reference>